<gene>
    <name evidence="2" type="ORF">K493DRAFT_307524</name>
</gene>
<feature type="compositionally biased region" description="Basic and acidic residues" evidence="1">
    <location>
        <begin position="392"/>
        <end position="401"/>
    </location>
</feature>
<feature type="region of interest" description="Disordered" evidence="1">
    <location>
        <begin position="90"/>
        <end position="111"/>
    </location>
</feature>
<evidence type="ECO:0000256" key="1">
    <source>
        <dbReference type="SAM" id="MobiDB-lite"/>
    </source>
</evidence>
<feature type="compositionally biased region" description="Low complexity" evidence="1">
    <location>
        <begin position="346"/>
        <end position="358"/>
    </location>
</feature>
<keyword evidence="3" id="KW-1185">Reference proteome</keyword>
<feature type="region of interest" description="Disordered" evidence="1">
    <location>
        <begin position="207"/>
        <end position="401"/>
    </location>
</feature>
<protein>
    <submittedName>
        <fullName evidence="2">Uncharacterized protein</fullName>
    </submittedName>
</protein>
<accession>A0A1Y1XE03</accession>
<feature type="compositionally biased region" description="Polar residues" evidence="1">
    <location>
        <begin position="215"/>
        <end position="226"/>
    </location>
</feature>
<dbReference type="OrthoDB" id="2289096at2759"/>
<name>A0A1Y1XE03_9FUNG</name>
<comment type="caution">
    <text evidence="2">The sequence shown here is derived from an EMBL/GenBank/DDBJ whole genome shotgun (WGS) entry which is preliminary data.</text>
</comment>
<dbReference type="Proteomes" id="UP000193498">
    <property type="component" value="Unassembled WGS sequence"/>
</dbReference>
<dbReference type="AlphaFoldDB" id="A0A1Y1XE03"/>
<sequence length="483" mass="53817">MSSEAMALGSIPPPISPRLIKSLGESREKRVMTTEEFDRILKNEPPARLTLASARRGSLSNTGLENTQANQHSPRRVLRKQISFDNFSHKLQHKAVSRPPRTSVPYVYSNSPHAPGSLPPILCEDIASPVDHGFHESDTETNSDTSSSGPLGHAEKKSLSSLIKKTFGKKSRKYGDRETVVSSDLLTPQSPSASFFNISPQASPVESLFDHNKSTSHSLKEQYSPNYPSPDERDDDEEEDWTDTGLPVTPPPLLRVSSRSFSTPTLPLLPTDKPHPPPHSIASPPFQLGPAPKSDNTRKLTIARPRTALPLPEPTESPRSTKVTFKPEQEVIHFSGEDSPEDPVARSRSSSFSSNESFHTMTEEKSSPSSQPLPPNTPTRPAIPKFPSILKDPIRNDKERETQIEALRLENSNLTKELEKMKRQLSLEHSARTALLKSMENARSQFDEISAQAYRKLRQVSADNRRLTNEMQKLKERLETLDV</sequence>
<reference evidence="2 3" key="1">
    <citation type="submission" date="2016-07" db="EMBL/GenBank/DDBJ databases">
        <title>Pervasive Adenine N6-methylation of Active Genes in Fungi.</title>
        <authorList>
            <consortium name="DOE Joint Genome Institute"/>
            <person name="Mondo S.J."/>
            <person name="Dannebaum R.O."/>
            <person name="Kuo R.C."/>
            <person name="Labutti K."/>
            <person name="Haridas S."/>
            <person name="Kuo A."/>
            <person name="Salamov A."/>
            <person name="Ahrendt S.R."/>
            <person name="Lipzen A."/>
            <person name="Sullivan W."/>
            <person name="Andreopoulos W.B."/>
            <person name="Clum A."/>
            <person name="Lindquist E."/>
            <person name="Daum C."/>
            <person name="Ramamoorthy G.K."/>
            <person name="Gryganskyi A."/>
            <person name="Culley D."/>
            <person name="Magnuson J.K."/>
            <person name="James T.Y."/>
            <person name="O'Malley M.A."/>
            <person name="Stajich J.E."/>
            <person name="Spatafora J.W."/>
            <person name="Visel A."/>
            <person name="Grigoriev I.V."/>
        </authorList>
    </citation>
    <scope>NUCLEOTIDE SEQUENCE [LARGE SCALE GENOMIC DNA]</scope>
    <source>
        <strain evidence="2 3">CBS 931.73</strain>
    </source>
</reference>
<dbReference type="EMBL" id="MCFE01000624">
    <property type="protein sequence ID" value="ORX83953.1"/>
    <property type="molecule type" value="Genomic_DNA"/>
</dbReference>
<evidence type="ECO:0000313" key="2">
    <source>
        <dbReference type="EMBL" id="ORX83953.1"/>
    </source>
</evidence>
<feature type="compositionally biased region" description="Acidic residues" evidence="1">
    <location>
        <begin position="232"/>
        <end position="242"/>
    </location>
</feature>
<feature type="region of interest" description="Disordered" evidence="1">
    <location>
        <begin position="130"/>
        <end position="158"/>
    </location>
</feature>
<evidence type="ECO:0000313" key="3">
    <source>
        <dbReference type="Proteomes" id="UP000193498"/>
    </source>
</evidence>
<proteinExistence type="predicted"/>
<organism evidence="2 3">
    <name type="scientific">Basidiobolus meristosporus CBS 931.73</name>
    <dbReference type="NCBI Taxonomy" id="1314790"/>
    <lineage>
        <taxon>Eukaryota</taxon>
        <taxon>Fungi</taxon>
        <taxon>Fungi incertae sedis</taxon>
        <taxon>Zoopagomycota</taxon>
        <taxon>Entomophthoromycotina</taxon>
        <taxon>Basidiobolomycetes</taxon>
        <taxon>Basidiobolales</taxon>
        <taxon>Basidiobolaceae</taxon>
        <taxon>Basidiobolus</taxon>
    </lineage>
</organism>
<dbReference type="InParanoid" id="A0A1Y1XE03"/>